<feature type="region of interest" description="Disordered" evidence="4">
    <location>
        <begin position="339"/>
        <end position="370"/>
    </location>
</feature>
<dbReference type="OrthoDB" id="9805733at2"/>
<dbReference type="InterPro" id="IPR050214">
    <property type="entry name" value="Cys_Synth/Cystath_Beta-Synth"/>
</dbReference>
<evidence type="ECO:0000313" key="6">
    <source>
        <dbReference type="EMBL" id="THG29835.1"/>
    </source>
</evidence>
<dbReference type="EMBL" id="SSSM01000005">
    <property type="protein sequence ID" value="THG29835.1"/>
    <property type="molecule type" value="Genomic_DNA"/>
</dbReference>
<evidence type="ECO:0000313" key="7">
    <source>
        <dbReference type="Proteomes" id="UP000309133"/>
    </source>
</evidence>
<comment type="caution">
    <text evidence="6">The sequence shown here is derived from an EMBL/GenBank/DDBJ whole genome shotgun (WGS) entry which is preliminary data.</text>
</comment>
<dbReference type="AlphaFoldDB" id="A0A4S4FKL6"/>
<accession>A0A4S4FKL6</accession>
<dbReference type="SUPFAM" id="SSF53686">
    <property type="entry name" value="Tryptophan synthase beta subunit-like PLP-dependent enzymes"/>
    <property type="match status" value="1"/>
</dbReference>
<sequence>MTVIDNLGRTRDGHAHAPRGVVLPHANATTGTVLDLIGNTPVVRLHSLARDIEARVLVKLEGRNPGGSSKDRIALNMVREAEASGALRPGQTIVESTSGNTGIGLALVGRVTGHPVVIVHSGLVSLEKLAVLRSYGAELVEADPQAGPLDPGNPRAVAQRIAQDRDGWWSSQFLNPANPGAHYRGTGPEVWRQTAGAVTHFVASIGTGGTISGTGRYLREASDGRVRIIGADPVGSTYSGHQPGPIAVDGVGTQWPSSSWPTSFHPGVVDEVRVVPDQRVYATVRALAEQEGLFLGPSSGLAVAVALDVAREAPRGSTVVVVSPDGGLNYLSKSFEQDRLASGDPAAQSGSDGAHTGPSSSSDLKKGHRA</sequence>
<evidence type="ECO:0000256" key="3">
    <source>
        <dbReference type="ARBA" id="ARBA00022898"/>
    </source>
</evidence>
<dbReference type="GO" id="GO:0009069">
    <property type="term" value="P:serine family amino acid metabolic process"/>
    <property type="evidence" value="ECO:0007669"/>
    <property type="project" value="UniProtKB-ARBA"/>
</dbReference>
<dbReference type="Gene3D" id="3.40.50.1100">
    <property type="match status" value="2"/>
</dbReference>
<evidence type="ECO:0000259" key="5">
    <source>
        <dbReference type="Pfam" id="PF00291"/>
    </source>
</evidence>
<organism evidence="6 7">
    <name type="scientific">Naasia lichenicola</name>
    <dbReference type="NCBI Taxonomy" id="2565933"/>
    <lineage>
        <taxon>Bacteria</taxon>
        <taxon>Bacillati</taxon>
        <taxon>Actinomycetota</taxon>
        <taxon>Actinomycetes</taxon>
        <taxon>Micrococcales</taxon>
        <taxon>Microbacteriaceae</taxon>
        <taxon>Naasia</taxon>
    </lineage>
</organism>
<dbReference type="GO" id="GO:0044272">
    <property type="term" value="P:sulfur compound biosynthetic process"/>
    <property type="evidence" value="ECO:0007669"/>
    <property type="project" value="UniProtKB-ARBA"/>
</dbReference>
<evidence type="ECO:0000256" key="1">
    <source>
        <dbReference type="ARBA" id="ARBA00001933"/>
    </source>
</evidence>
<dbReference type="Pfam" id="PF00291">
    <property type="entry name" value="PALP"/>
    <property type="match status" value="1"/>
</dbReference>
<evidence type="ECO:0000256" key="2">
    <source>
        <dbReference type="ARBA" id="ARBA00007103"/>
    </source>
</evidence>
<comment type="similarity">
    <text evidence="2">Belongs to the cysteine synthase/cystathionine beta-synthase family.</text>
</comment>
<dbReference type="InterPro" id="IPR036052">
    <property type="entry name" value="TrpB-like_PALP_sf"/>
</dbReference>
<dbReference type="Proteomes" id="UP000309133">
    <property type="component" value="Unassembled WGS sequence"/>
</dbReference>
<dbReference type="FunFam" id="3.40.50.1100:FF:000003">
    <property type="entry name" value="Cystathionine beta-synthase"/>
    <property type="match status" value="1"/>
</dbReference>
<dbReference type="PANTHER" id="PTHR10314">
    <property type="entry name" value="CYSTATHIONINE BETA-SYNTHASE"/>
    <property type="match status" value="1"/>
</dbReference>
<reference evidence="6 7" key="1">
    <citation type="submission" date="2019-04" db="EMBL/GenBank/DDBJ databases">
        <authorList>
            <person name="Jiang L."/>
        </authorList>
    </citation>
    <scope>NUCLEOTIDE SEQUENCE [LARGE SCALE GENOMIC DNA]</scope>
    <source>
        <strain evidence="6 7">YIM 131853</strain>
    </source>
</reference>
<protein>
    <submittedName>
        <fullName evidence="6">Cysteine synthase family protein</fullName>
    </submittedName>
</protein>
<feature type="domain" description="Tryptophan synthase beta chain-like PALP" evidence="5">
    <location>
        <begin position="34"/>
        <end position="325"/>
    </location>
</feature>
<name>A0A4S4FKL6_9MICO</name>
<keyword evidence="7" id="KW-1185">Reference proteome</keyword>
<comment type="cofactor">
    <cofactor evidence="1">
        <name>pyridoxal 5'-phosphate</name>
        <dbReference type="ChEBI" id="CHEBI:597326"/>
    </cofactor>
</comment>
<dbReference type="RefSeq" id="WP_136428164.1">
    <property type="nucleotide sequence ID" value="NZ_SSSM01000005.1"/>
</dbReference>
<proteinExistence type="inferred from homology"/>
<evidence type="ECO:0000256" key="4">
    <source>
        <dbReference type="SAM" id="MobiDB-lite"/>
    </source>
</evidence>
<gene>
    <name evidence="6" type="ORF">E6C64_14370</name>
</gene>
<dbReference type="GO" id="GO:0006534">
    <property type="term" value="P:cysteine metabolic process"/>
    <property type="evidence" value="ECO:0007669"/>
    <property type="project" value="UniProtKB-ARBA"/>
</dbReference>
<dbReference type="InterPro" id="IPR001926">
    <property type="entry name" value="TrpB-like_PALP"/>
</dbReference>
<dbReference type="CDD" id="cd01561">
    <property type="entry name" value="CBS_like"/>
    <property type="match status" value="1"/>
</dbReference>
<keyword evidence="3" id="KW-0663">Pyridoxal phosphate</keyword>